<keyword evidence="6" id="KW-1185">Reference proteome</keyword>
<dbReference type="InterPro" id="IPR017853">
    <property type="entry name" value="GH"/>
</dbReference>
<keyword evidence="2 3" id="KW-0326">Glycosidase</keyword>
<evidence type="ECO:0000313" key="5">
    <source>
        <dbReference type="EMBL" id="GAA2031727.1"/>
    </source>
</evidence>
<evidence type="ECO:0000313" key="6">
    <source>
        <dbReference type="Proteomes" id="UP001500751"/>
    </source>
</evidence>
<keyword evidence="1 3" id="KW-0378">Hydrolase</keyword>
<dbReference type="Proteomes" id="UP001500751">
    <property type="component" value="Unassembled WGS sequence"/>
</dbReference>
<feature type="domain" description="Glycoside hydrolase family 5" evidence="4">
    <location>
        <begin position="53"/>
        <end position="287"/>
    </location>
</feature>
<comment type="similarity">
    <text evidence="3">Belongs to the glycosyl hydrolase 5 (cellulase A) family.</text>
</comment>
<protein>
    <recommendedName>
        <fullName evidence="4">Glycoside hydrolase family 5 domain-containing protein</fullName>
    </recommendedName>
</protein>
<organism evidence="5 6">
    <name type="scientific">Catenulispora yoronensis</name>
    <dbReference type="NCBI Taxonomy" id="450799"/>
    <lineage>
        <taxon>Bacteria</taxon>
        <taxon>Bacillati</taxon>
        <taxon>Actinomycetota</taxon>
        <taxon>Actinomycetes</taxon>
        <taxon>Catenulisporales</taxon>
        <taxon>Catenulisporaceae</taxon>
        <taxon>Catenulispora</taxon>
    </lineage>
</organism>
<dbReference type="SUPFAM" id="SSF51445">
    <property type="entry name" value="(Trans)glycosidases"/>
    <property type="match status" value="1"/>
</dbReference>
<dbReference type="Gene3D" id="2.60.120.260">
    <property type="entry name" value="Galactose-binding domain-like"/>
    <property type="match status" value="1"/>
</dbReference>
<accession>A0ABP5FQ85</accession>
<dbReference type="InterPro" id="IPR050386">
    <property type="entry name" value="Glycosyl_hydrolase_5"/>
</dbReference>
<evidence type="ECO:0000256" key="3">
    <source>
        <dbReference type="RuleBase" id="RU361153"/>
    </source>
</evidence>
<dbReference type="Pfam" id="PF00150">
    <property type="entry name" value="Cellulase"/>
    <property type="match status" value="1"/>
</dbReference>
<dbReference type="PANTHER" id="PTHR31297">
    <property type="entry name" value="GLUCAN ENDO-1,6-BETA-GLUCOSIDASE B"/>
    <property type="match status" value="1"/>
</dbReference>
<dbReference type="InterPro" id="IPR001547">
    <property type="entry name" value="Glyco_hydro_5"/>
</dbReference>
<evidence type="ECO:0000259" key="4">
    <source>
        <dbReference type="Pfam" id="PF00150"/>
    </source>
</evidence>
<name>A0ABP5FQ85_9ACTN</name>
<evidence type="ECO:0000256" key="2">
    <source>
        <dbReference type="ARBA" id="ARBA00023295"/>
    </source>
</evidence>
<gene>
    <name evidence="5" type="ORF">GCM10009839_34640</name>
</gene>
<proteinExistence type="inferred from homology"/>
<sequence length="520" mass="58243">MRGFGLGNWLLPEGYMWKFVEPGPTAPRGIEALFADLVGEERAAQFWTAFRDTYITGDDIARMAALGADHVRLPINARVVWTDEGEPIEAGFALVDRLIDWCRLYGLWVVLDLHGAPGGQTGKNIDDSLGTPALFEEERYRRLTLDLWRYIAVRYRDETVVAAYDLLNEPLPEEYQYSYADRLVAMYKDLTAVIREVDQNHLLMYEGSHWATNFTGFELWDENSLLQFHGYWQPPDRAWIRPYLEVGERLGLPLYMGEGGENNPDWILTAFTMYEDHGIGWNFWPWKKIDTLSSPCSVEAPEGWWDIVAFASGTGPRPDSEAAWATLSELIPRFDVARCRWRPEVVSALLKTAPVRIPAWGFGFEGPGVSYRTGGARPLAGFRADEQVTILADKSEDGKPNFHHIWGEARDPSDHLHLRLEAGDWVEYRFVLTQPGPVHVTVSYQTAAQAPEVLLDGIATEHIATEYVSVVVDPAASAAAAPGGTWSYVSPAALPAGDHRLRLLATADATVVDHLDVRTA</sequence>
<dbReference type="EMBL" id="BAAAQN010000018">
    <property type="protein sequence ID" value="GAA2031727.1"/>
    <property type="molecule type" value="Genomic_DNA"/>
</dbReference>
<reference evidence="6" key="1">
    <citation type="journal article" date="2019" name="Int. J. Syst. Evol. Microbiol.">
        <title>The Global Catalogue of Microorganisms (GCM) 10K type strain sequencing project: providing services to taxonomists for standard genome sequencing and annotation.</title>
        <authorList>
            <consortium name="The Broad Institute Genomics Platform"/>
            <consortium name="The Broad Institute Genome Sequencing Center for Infectious Disease"/>
            <person name="Wu L."/>
            <person name="Ma J."/>
        </authorList>
    </citation>
    <scope>NUCLEOTIDE SEQUENCE [LARGE SCALE GENOMIC DNA]</scope>
    <source>
        <strain evidence="6">JCM 16014</strain>
    </source>
</reference>
<dbReference type="Gene3D" id="3.20.20.80">
    <property type="entry name" value="Glycosidases"/>
    <property type="match status" value="1"/>
</dbReference>
<dbReference type="PANTHER" id="PTHR31297:SF13">
    <property type="entry name" value="PUTATIVE-RELATED"/>
    <property type="match status" value="1"/>
</dbReference>
<comment type="caution">
    <text evidence="5">The sequence shown here is derived from an EMBL/GenBank/DDBJ whole genome shotgun (WGS) entry which is preliminary data.</text>
</comment>
<evidence type="ECO:0000256" key="1">
    <source>
        <dbReference type="ARBA" id="ARBA00022801"/>
    </source>
</evidence>